<keyword evidence="14" id="KW-1185">Reference proteome</keyword>
<dbReference type="GO" id="GO:0000155">
    <property type="term" value="F:phosphorelay sensor kinase activity"/>
    <property type="evidence" value="ECO:0007669"/>
    <property type="project" value="InterPro"/>
</dbReference>
<feature type="transmembrane region" description="Helical" evidence="10">
    <location>
        <begin position="47"/>
        <end position="73"/>
    </location>
</feature>
<dbReference type="InterPro" id="IPR003594">
    <property type="entry name" value="HATPase_dom"/>
</dbReference>
<dbReference type="SMART" id="SM00387">
    <property type="entry name" value="HATPase_c"/>
    <property type="match status" value="1"/>
</dbReference>
<evidence type="ECO:0000256" key="1">
    <source>
        <dbReference type="ARBA" id="ARBA00000085"/>
    </source>
</evidence>
<dbReference type="InterPro" id="IPR003660">
    <property type="entry name" value="HAMP_dom"/>
</dbReference>
<protein>
    <recommendedName>
        <fullName evidence="3">histidine kinase</fullName>
        <ecNumber evidence="3">2.7.13.3</ecNumber>
    </recommendedName>
</protein>
<dbReference type="Gene3D" id="1.10.287.130">
    <property type="match status" value="1"/>
</dbReference>
<keyword evidence="10" id="KW-0812">Transmembrane</keyword>
<gene>
    <name evidence="13" type="ordered locus">Pnap_2971</name>
</gene>
<keyword evidence="10" id="KW-1133">Transmembrane helix</keyword>
<name>A1VRJ2_POLNA</name>
<evidence type="ECO:0000256" key="8">
    <source>
        <dbReference type="ARBA" id="ARBA00022777"/>
    </source>
</evidence>
<evidence type="ECO:0000256" key="3">
    <source>
        <dbReference type="ARBA" id="ARBA00012438"/>
    </source>
</evidence>
<dbReference type="InterPro" id="IPR005467">
    <property type="entry name" value="His_kinase_dom"/>
</dbReference>
<evidence type="ECO:0000256" key="10">
    <source>
        <dbReference type="SAM" id="Phobius"/>
    </source>
</evidence>
<keyword evidence="8 13" id="KW-0418">Kinase</keyword>
<evidence type="ECO:0000313" key="14">
    <source>
        <dbReference type="Proteomes" id="UP000000644"/>
    </source>
</evidence>
<dbReference type="RefSeq" id="WP_011802344.1">
    <property type="nucleotide sequence ID" value="NC_008781.1"/>
</dbReference>
<dbReference type="CDD" id="cd06225">
    <property type="entry name" value="HAMP"/>
    <property type="match status" value="1"/>
</dbReference>
<evidence type="ECO:0000313" key="13">
    <source>
        <dbReference type="EMBL" id="ABM38270.1"/>
    </source>
</evidence>
<dbReference type="InterPro" id="IPR004358">
    <property type="entry name" value="Sig_transdc_His_kin-like_C"/>
</dbReference>
<dbReference type="PANTHER" id="PTHR44936:SF10">
    <property type="entry name" value="SENSOR PROTEIN RSTB"/>
    <property type="match status" value="1"/>
</dbReference>
<organism evidence="13 14">
    <name type="scientific">Polaromonas naphthalenivorans (strain CJ2)</name>
    <dbReference type="NCBI Taxonomy" id="365044"/>
    <lineage>
        <taxon>Bacteria</taxon>
        <taxon>Pseudomonadati</taxon>
        <taxon>Pseudomonadota</taxon>
        <taxon>Betaproteobacteria</taxon>
        <taxon>Burkholderiales</taxon>
        <taxon>Comamonadaceae</taxon>
        <taxon>Polaromonas</taxon>
    </lineage>
</organism>
<dbReference type="HOGENOM" id="CLU_000445_89_27_4"/>
<evidence type="ECO:0000256" key="6">
    <source>
        <dbReference type="ARBA" id="ARBA00022679"/>
    </source>
</evidence>
<dbReference type="PANTHER" id="PTHR44936">
    <property type="entry name" value="SENSOR PROTEIN CREC"/>
    <property type="match status" value="1"/>
</dbReference>
<keyword evidence="9" id="KW-0067">ATP-binding</keyword>
<evidence type="ECO:0000256" key="4">
    <source>
        <dbReference type="ARBA" id="ARBA00022475"/>
    </source>
</evidence>
<feature type="domain" description="HAMP" evidence="12">
    <location>
        <begin position="69"/>
        <end position="124"/>
    </location>
</feature>
<dbReference type="SMART" id="SM00304">
    <property type="entry name" value="HAMP"/>
    <property type="match status" value="1"/>
</dbReference>
<keyword evidence="4" id="KW-1003">Cell membrane</keyword>
<dbReference type="SUPFAM" id="SSF47384">
    <property type="entry name" value="Homodimeric domain of signal transducing histidine kinase"/>
    <property type="match status" value="1"/>
</dbReference>
<keyword evidence="10" id="KW-0472">Membrane</keyword>
<dbReference type="Pfam" id="PF00512">
    <property type="entry name" value="HisKA"/>
    <property type="match status" value="1"/>
</dbReference>
<evidence type="ECO:0000256" key="7">
    <source>
        <dbReference type="ARBA" id="ARBA00022741"/>
    </source>
</evidence>
<evidence type="ECO:0000256" key="2">
    <source>
        <dbReference type="ARBA" id="ARBA00004651"/>
    </source>
</evidence>
<dbReference type="OrthoDB" id="9804645at2"/>
<dbReference type="Gene3D" id="3.30.565.10">
    <property type="entry name" value="Histidine kinase-like ATPase, C-terminal domain"/>
    <property type="match status" value="1"/>
</dbReference>
<keyword evidence="5" id="KW-0597">Phosphoprotein</keyword>
<dbReference type="KEGG" id="pna:Pnap_2971"/>
<dbReference type="GO" id="GO:0005524">
    <property type="term" value="F:ATP binding"/>
    <property type="evidence" value="ECO:0007669"/>
    <property type="project" value="UniProtKB-KW"/>
</dbReference>
<feature type="domain" description="Histidine kinase" evidence="11">
    <location>
        <begin position="132"/>
        <end position="362"/>
    </location>
</feature>
<feature type="transmembrane region" description="Helical" evidence="10">
    <location>
        <begin position="12"/>
        <end position="35"/>
    </location>
</feature>
<dbReference type="InterPro" id="IPR003661">
    <property type="entry name" value="HisK_dim/P_dom"/>
</dbReference>
<dbReference type="EMBL" id="CP000529">
    <property type="protein sequence ID" value="ABM38270.1"/>
    <property type="molecule type" value="Genomic_DNA"/>
</dbReference>
<dbReference type="SUPFAM" id="SSF55874">
    <property type="entry name" value="ATPase domain of HSP90 chaperone/DNA topoisomerase II/histidine kinase"/>
    <property type="match status" value="1"/>
</dbReference>
<sequence length="362" mass="39754">MTIRFPTSRLFWKLFLAIWLATMLTFVCGALYIMLSGEHFPDHPRPGFPWLPVLSASVANGLVSMGLAWYLSLPLRHLRWALRRVAEAQFDTRIVPLMGARRDEIVDLAGEFDSMAARLQQLTQQRQQLFHDVSHELRSPLARMQAAIGLMHQNPAQTGPMVERIECETQRMDVLIEELLTFHRLEAGTPISQRGRTDVIELLTAISHDASFEAAMRGCSVVFSASDEFVAEVDGELIYRAFENVIRNAVKYTAPGSPVQISACILENTQGASAASPARRMLQVTVQDQGPGVAAEFCERIFEPFQRLGDMAPKPLTPARPVPGTGLGLAIARRAIAAHGGTIRAFPGSGGGLCVTILIPSN</sequence>
<dbReference type="Gene3D" id="1.10.8.500">
    <property type="entry name" value="HAMP domain in histidine kinase"/>
    <property type="match status" value="1"/>
</dbReference>
<accession>A1VRJ2</accession>
<dbReference type="InterPro" id="IPR036097">
    <property type="entry name" value="HisK_dim/P_sf"/>
</dbReference>
<proteinExistence type="predicted"/>
<dbReference type="eggNOG" id="COG2205">
    <property type="taxonomic scope" value="Bacteria"/>
</dbReference>
<dbReference type="GO" id="GO:0005886">
    <property type="term" value="C:plasma membrane"/>
    <property type="evidence" value="ECO:0007669"/>
    <property type="project" value="UniProtKB-SubCell"/>
</dbReference>
<dbReference type="InterPro" id="IPR050980">
    <property type="entry name" value="2C_sensor_his_kinase"/>
</dbReference>
<comment type="subcellular location">
    <subcellularLocation>
        <location evidence="2">Cell membrane</location>
        <topology evidence="2">Multi-pass membrane protein</topology>
    </subcellularLocation>
</comment>
<reference evidence="14" key="1">
    <citation type="journal article" date="2009" name="Environ. Microbiol.">
        <title>The genome of Polaromonas naphthalenivorans strain CJ2, isolated from coal tar-contaminated sediment, reveals physiological and metabolic versatility and evolution through extensive horizontal gene transfer.</title>
        <authorList>
            <person name="Yagi J.M."/>
            <person name="Sims D."/>
            <person name="Brettin T."/>
            <person name="Bruce D."/>
            <person name="Madsen E.L."/>
        </authorList>
    </citation>
    <scope>NUCLEOTIDE SEQUENCE [LARGE SCALE GENOMIC DNA]</scope>
    <source>
        <strain evidence="14">CJ2</strain>
    </source>
</reference>
<dbReference type="PROSITE" id="PS50885">
    <property type="entry name" value="HAMP"/>
    <property type="match status" value="1"/>
</dbReference>
<evidence type="ECO:0000256" key="9">
    <source>
        <dbReference type="ARBA" id="ARBA00022840"/>
    </source>
</evidence>
<comment type="catalytic activity">
    <reaction evidence="1">
        <text>ATP + protein L-histidine = ADP + protein N-phospho-L-histidine.</text>
        <dbReference type="EC" id="2.7.13.3"/>
    </reaction>
</comment>
<dbReference type="CDD" id="cd00082">
    <property type="entry name" value="HisKA"/>
    <property type="match status" value="1"/>
</dbReference>
<evidence type="ECO:0000256" key="5">
    <source>
        <dbReference type="ARBA" id="ARBA00022553"/>
    </source>
</evidence>
<evidence type="ECO:0000259" key="11">
    <source>
        <dbReference type="PROSITE" id="PS50109"/>
    </source>
</evidence>
<keyword evidence="7" id="KW-0547">Nucleotide-binding</keyword>
<dbReference type="SMART" id="SM00388">
    <property type="entry name" value="HisKA"/>
    <property type="match status" value="1"/>
</dbReference>
<dbReference type="STRING" id="365044.Pnap_2971"/>
<keyword evidence="6" id="KW-0808">Transferase</keyword>
<dbReference type="InterPro" id="IPR036890">
    <property type="entry name" value="HATPase_C_sf"/>
</dbReference>
<dbReference type="PRINTS" id="PR00344">
    <property type="entry name" value="BCTRLSENSOR"/>
</dbReference>
<dbReference type="PROSITE" id="PS50109">
    <property type="entry name" value="HIS_KIN"/>
    <property type="match status" value="1"/>
</dbReference>
<dbReference type="AlphaFoldDB" id="A1VRJ2"/>
<dbReference type="Pfam" id="PF00672">
    <property type="entry name" value="HAMP"/>
    <property type="match status" value="1"/>
</dbReference>
<dbReference type="Pfam" id="PF02518">
    <property type="entry name" value="HATPase_c"/>
    <property type="match status" value="1"/>
</dbReference>
<dbReference type="SUPFAM" id="SSF158472">
    <property type="entry name" value="HAMP domain-like"/>
    <property type="match status" value="1"/>
</dbReference>
<dbReference type="Proteomes" id="UP000000644">
    <property type="component" value="Chromosome"/>
</dbReference>
<evidence type="ECO:0000259" key="12">
    <source>
        <dbReference type="PROSITE" id="PS50885"/>
    </source>
</evidence>
<dbReference type="EC" id="2.7.13.3" evidence="3"/>